<feature type="transmembrane region" description="Helical" evidence="6">
    <location>
        <begin position="88"/>
        <end position="113"/>
    </location>
</feature>
<evidence type="ECO:0000256" key="2">
    <source>
        <dbReference type="ARBA" id="ARBA00022475"/>
    </source>
</evidence>
<dbReference type="PANTHER" id="PTHR30250:SF11">
    <property type="entry name" value="O-ANTIGEN TRANSPORTER-RELATED"/>
    <property type="match status" value="1"/>
</dbReference>
<feature type="transmembrane region" description="Helical" evidence="6">
    <location>
        <begin position="43"/>
        <end position="67"/>
    </location>
</feature>
<evidence type="ECO:0008006" key="9">
    <source>
        <dbReference type="Google" id="ProtNLM"/>
    </source>
</evidence>
<evidence type="ECO:0000256" key="6">
    <source>
        <dbReference type="SAM" id="Phobius"/>
    </source>
</evidence>
<feature type="transmembrane region" description="Helical" evidence="6">
    <location>
        <begin position="397"/>
        <end position="419"/>
    </location>
</feature>
<comment type="caution">
    <text evidence="7">The sequence shown here is derived from an EMBL/GenBank/DDBJ whole genome shotgun (WGS) entry which is preliminary data.</text>
</comment>
<reference evidence="7 8" key="1">
    <citation type="journal article" date="2007" name="Int. J. Syst. Evol. Microbiol.">
        <title>Marixanthomonas ophiurae gen. nov., sp. nov., a marine bacterium of the family Flavobacteriaceae isolated from a deep-sea brittle star.</title>
        <authorList>
            <person name="Romanenko L.A."/>
            <person name="Uchino M."/>
            <person name="Frolova G.M."/>
            <person name="Mikhailov V.V."/>
        </authorList>
    </citation>
    <scope>NUCLEOTIDE SEQUENCE [LARGE SCALE GENOMIC DNA]</scope>
    <source>
        <strain evidence="7 8">KMM 3046</strain>
    </source>
</reference>
<dbReference type="GO" id="GO:0005886">
    <property type="term" value="C:plasma membrane"/>
    <property type="evidence" value="ECO:0007669"/>
    <property type="project" value="UniProtKB-SubCell"/>
</dbReference>
<keyword evidence="2" id="KW-1003">Cell membrane</keyword>
<organism evidence="7 8">
    <name type="scientific">Marixanthomonas ophiurae</name>
    <dbReference type="NCBI Taxonomy" id="387659"/>
    <lineage>
        <taxon>Bacteria</taxon>
        <taxon>Pseudomonadati</taxon>
        <taxon>Bacteroidota</taxon>
        <taxon>Flavobacteriia</taxon>
        <taxon>Flavobacteriales</taxon>
        <taxon>Flavobacteriaceae</taxon>
        <taxon>Marixanthomonas</taxon>
    </lineage>
</organism>
<dbReference type="OrthoDB" id="7011692at2"/>
<dbReference type="PANTHER" id="PTHR30250">
    <property type="entry name" value="PST FAMILY PREDICTED COLANIC ACID TRANSPORTER"/>
    <property type="match status" value="1"/>
</dbReference>
<evidence type="ECO:0000256" key="3">
    <source>
        <dbReference type="ARBA" id="ARBA00022692"/>
    </source>
</evidence>
<feature type="transmembrane region" description="Helical" evidence="6">
    <location>
        <begin position="159"/>
        <end position="179"/>
    </location>
</feature>
<evidence type="ECO:0000313" key="8">
    <source>
        <dbReference type="Proteomes" id="UP000261082"/>
    </source>
</evidence>
<keyword evidence="4 6" id="KW-1133">Transmembrane helix</keyword>
<comment type="subcellular location">
    <subcellularLocation>
        <location evidence="1">Cell membrane</location>
        <topology evidence="1">Multi-pass membrane protein</topology>
    </subcellularLocation>
</comment>
<dbReference type="Proteomes" id="UP000261082">
    <property type="component" value="Unassembled WGS sequence"/>
</dbReference>
<keyword evidence="5 6" id="KW-0472">Membrane</keyword>
<sequence length="498" mass="56779">MSKKLFKSFGYKAIHIIALVLNSILLIPILLKYWDLKLYGAWIALYSFFNLIQVLGLGHSVFVGNEFNRLVHKNKEKAKIALGSAFRVNFLVSFLELAIVAFIYFTGILSFFLDEEIDSSIVATVLSMFFIYRMIIGSYRGLAVKILNPFGYIYKAFQFALYESIIEFLVLVIAAIVGLDLIGLAILWVILKSLLSLFVLLQVRKILPEYFPWWKYGSLKNGIKNFRISSSFATSNFLDRLSNDGLVLIVSAFAGTTILPLFAATKTIVNFGLKLSELYLSPLAPEMIIFYARDQKTKILDVFKSFWFVTGVLLIGGYTISLFFIEDLFTLWTHGKLEFNLVLYSALIIILLIQNYGKIITTFFTGINKTNIVLLTSIIRIFLLFTVAFLFKELGLYAILLGLFISEVCISLFWLPYNAFTVFEYSTAGKAKFLINFFTVLLLGVLYYFNYMGIGVFPLIVFFLPIVAMLFYQYTLISKNTRGMVTRSFKKLITFAAK</sequence>
<dbReference type="RefSeq" id="WP_117159922.1">
    <property type="nucleotide sequence ID" value="NZ_QVID01000002.1"/>
</dbReference>
<feature type="transmembrane region" description="Helical" evidence="6">
    <location>
        <begin position="341"/>
        <end position="360"/>
    </location>
</feature>
<feature type="transmembrane region" description="Helical" evidence="6">
    <location>
        <begin position="431"/>
        <end position="449"/>
    </location>
</feature>
<protein>
    <recommendedName>
        <fullName evidence="9">Polysaccharide biosynthesis protein C-terminal domain-containing protein</fullName>
    </recommendedName>
</protein>
<feature type="transmembrane region" description="Helical" evidence="6">
    <location>
        <begin position="245"/>
        <end position="264"/>
    </location>
</feature>
<feature type="transmembrane region" description="Helical" evidence="6">
    <location>
        <begin position="455"/>
        <end position="477"/>
    </location>
</feature>
<feature type="transmembrane region" description="Helical" evidence="6">
    <location>
        <begin position="372"/>
        <end position="391"/>
    </location>
</feature>
<dbReference type="InterPro" id="IPR050833">
    <property type="entry name" value="Poly_Biosynth_Transport"/>
</dbReference>
<dbReference type="AlphaFoldDB" id="A0A3E1Q772"/>
<gene>
    <name evidence="7" type="ORF">DZ858_12075</name>
</gene>
<name>A0A3E1Q772_9FLAO</name>
<evidence type="ECO:0000256" key="1">
    <source>
        <dbReference type="ARBA" id="ARBA00004651"/>
    </source>
</evidence>
<proteinExistence type="predicted"/>
<feature type="transmembrane region" description="Helical" evidence="6">
    <location>
        <begin position="12"/>
        <end position="31"/>
    </location>
</feature>
<feature type="transmembrane region" description="Helical" evidence="6">
    <location>
        <begin position="119"/>
        <end position="139"/>
    </location>
</feature>
<feature type="transmembrane region" description="Helical" evidence="6">
    <location>
        <begin position="305"/>
        <end position="325"/>
    </location>
</feature>
<evidence type="ECO:0000256" key="4">
    <source>
        <dbReference type="ARBA" id="ARBA00022989"/>
    </source>
</evidence>
<keyword evidence="3 6" id="KW-0812">Transmembrane</keyword>
<dbReference type="EMBL" id="QVID01000002">
    <property type="protein sequence ID" value="RFN57973.1"/>
    <property type="molecule type" value="Genomic_DNA"/>
</dbReference>
<evidence type="ECO:0000313" key="7">
    <source>
        <dbReference type="EMBL" id="RFN57973.1"/>
    </source>
</evidence>
<evidence type="ECO:0000256" key="5">
    <source>
        <dbReference type="ARBA" id="ARBA00023136"/>
    </source>
</evidence>
<keyword evidence="8" id="KW-1185">Reference proteome</keyword>
<accession>A0A3E1Q772</accession>